<dbReference type="EMBL" id="LWCR01000007">
    <property type="protein sequence ID" value="OAN31035.1"/>
    <property type="molecule type" value="Genomic_DNA"/>
</dbReference>
<evidence type="ECO:0000313" key="2">
    <source>
        <dbReference type="EMBL" id="OAN31035.1"/>
    </source>
</evidence>
<dbReference type="CDD" id="cd00299">
    <property type="entry name" value="GST_C_family"/>
    <property type="match status" value="1"/>
</dbReference>
<dbReference type="PROSITE" id="PS50404">
    <property type="entry name" value="GST_NTER"/>
    <property type="match status" value="1"/>
</dbReference>
<name>A0A178LKR0_9PSED</name>
<dbReference type="InterPro" id="IPR004045">
    <property type="entry name" value="Glutathione_S-Trfase_N"/>
</dbReference>
<dbReference type="InterPro" id="IPR036249">
    <property type="entry name" value="Thioredoxin-like_sf"/>
</dbReference>
<dbReference type="Proteomes" id="UP000078356">
    <property type="component" value="Unassembled WGS sequence"/>
</dbReference>
<dbReference type="RefSeq" id="WP_064307411.1">
    <property type="nucleotide sequence ID" value="NZ_LWCR01000007.1"/>
</dbReference>
<evidence type="ECO:0000259" key="1">
    <source>
        <dbReference type="PROSITE" id="PS50404"/>
    </source>
</evidence>
<proteinExistence type="predicted"/>
<comment type="caution">
    <text evidence="2">The sequence shown here is derived from an EMBL/GenBank/DDBJ whole genome shotgun (WGS) entry which is preliminary data.</text>
</comment>
<accession>A0A178LKR0</accession>
<dbReference type="CDD" id="cd00570">
    <property type="entry name" value="GST_N_family"/>
    <property type="match status" value="1"/>
</dbReference>
<dbReference type="SUPFAM" id="SSF47616">
    <property type="entry name" value="GST C-terminal domain-like"/>
    <property type="match status" value="1"/>
</dbReference>
<sequence length="312" mass="34159">MSELILHHYWQSPFAEKARLLLGFKGLAWRSVIIPRMLPKPELVALTGGYRRTPVLQVGADVYCDTALIARRLEAEKAVPALSPEGQEAVVAAFAGWADSVLFQHAVALMFQPEIMGPRLASLPPEQAQAFLDDRKALFSGGSLSRLTPEQARQQLPTLLSRLETQLQRSQGEFLFGAPSVADIALAHNFWFLKSTPQLAPLIDERPEIAAWFARVLGFGHGTHEDLGAAEALEIARTAEPVALPRDQALAVEGFAWGERVSVAATDYGVDPVVGELVHADSEALVIRRHDEQLGAIQVHFPRLNFRVSAAN</sequence>
<organism evidence="2 3">
    <name type="scientific">Pseudomonas oryzihabitans</name>
    <dbReference type="NCBI Taxonomy" id="47885"/>
    <lineage>
        <taxon>Bacteria</taxon>
        <taxon>Pseudomonadati</taxon>
        <taxon>Pseudomonadota</taxon>
        <taxon>Gammaproteobacteria</taxon>
        <taxon>Pseudomonadales</taxon>
        <taxon>Pseudomonadaceae</taxon>
        <taxon>Pseudomonas</taxon>
    </lineage>
</organism>
<protein>
    <submittedName>
        <fullName evidence="2">Glutathione S-transferase</fullName>
    </submittedName>
</protein>
<dbReference type="InterPro" id="IPR036282">
    <property type="entry name" value="Glutathione-S-Trfase_C_sf"/>
</dbReference>
<evidence type="ECO:0000313" key="3">
    <source>
        <dbReference type="Proteomes" id="UP000078356"/>
    </source>
</evidence>
<dbReference type="Gene3D" id="3.40.30.110">
    <property type="match status" value="2"/>
</dbReference>
<keyword evidence="2" id="KW-0808">Transferase</keyword>
<gene>
    <name evidence="2" type="ORF">A4V15_15095</name>
</gene>
<dbReference type="Pfam" id="PF13417">
    <property type="entry name" value="GST_N_3"/>
    <property type="match status" value="1"/>
</dbReference>
<dbReference type="GO" id="GO:0016740">
    <property type="term" value="F:transferase activity"/>
    <property type="evidence" value="ECO:0007669"/>
    <property type="project" value="UniProtKB-KW"/>
</dbReference>
<dbReference type="SUPFAM" id="SSF52833">
    <property type="entry name" value="Thioredoxin-like"/>
    <property type="match status" value="1"/>
</dbReference>
<dbReference type="Pfam" id="PF13410">
    <property type="entry name" value="GST_C_2"/>
    <property type="match status" value="1"/>
</dbReference>
<feature type="domain" description="GST N-terminal" evidence="1">
    <location>
        <begin position="2"/>
        <end position="81"/>
    </location>
</feature>
<dbReference type="OrthoDB" id="5791869at2"/>
<dbReference type="AlphaFoldDB" id="A0A178LKR0"/>
<reference evidence="2 3" key="1">
    <citation type="submission" date="2016-04" db="EMBL/GenBank/DDBJ databases">
        <title>Draft Genome Sequences of Staphylococcus capitis Strain H36, S. capitis Strain H65, S. cohnii Strain H62, S. hominis Strain H69, Mycobacterium iranicum Strain H39, Plantibacter sp. Strain H53, Pseudomonas oryzihabitans Strain H72, and Microbacterium sp. Strain H83, isolated from residential settings.</title>
        <authorList>
            <person name="Lymperopoulou D."/>
            <person name="Adams R.I."/>
            <person name="Lindow S."/>
            <person name="Coil D.A."/>
            <person name="Jospin G."/>
            <person name="Eisen J.A."/>
        </authorList>
    </citation>
    <scope>NUCLEOTIDE SEQUENCE [LARGE SCALE GENOMIC DNA]</scope>
    <source>
        <strain evidence="2 3">H72</strain>
    </source>
</reference>